<dbReference type="GO" id="GO:0016787">
    <property type="term" value="F:hydrolase activity"/>
    <property type="evidence" value="ECO:0007669"/>
    <property type="project" value="UniProtKB-KW"/>
</dbReference>
<dbReference type="InterPro" id="IPR031728">
    <property type="entry name" value="GlcAase_C"/>
</dbReference>
<organism evidence="3 4">
    <name type="scientific">Colletotrichum tofieldiae</name>
    <dbReference type="NCBI Taxonomy" id="708197"/>
    <lineage>
        <taxon>Eukaryota</taxon>
        <taxon>Fungi</taxon>
        <taxon>Dikarya</taxon>
        <taxon>Ascomycota</taxon>
        <taxon>Pezizomycotina</taxon>
        <taxon>Sordariomycetes</taxon>
        <taxon>Hypocreomycetidae</taxon>
        <taxon>Glomerellales</taxon>
        <taxon>Glomerellaceae</taxon>
        <taxon>Colletotrichum</taxon>
        <taxon>Colletotrichum spaethianum species complex</taxon>
    </lineage>
</organism>
<dbReference type="InterPro" id="IPR017853">
    <property type="entry name" value="GH"/>
</dbReference>
<dbReference type="Gene3D" id="3.20.20.80">
    <property type="entry name" value="Glycosidases"/>
    <property type="match status" value="1"/>
</dbReference>
<dbReference type="STRING" id="708197.A0A161WHE4"/>
<dbReference type="PANTHER" id="PTHR36183:SF3">
    <property type="entry name" value="BETA-GLUCURONIDASE C-TERMINAL DOMAIN-CONTAINING PROTEIN"/>
    <property type="match status" value="1"/>
</dbReference>
<dbReference type="PANTHER" id="PTHR36183">
    <property type="entry name" value="BETA-GLUCURONIDASE"/>
    <property type="match status" value="1"/>
</dbReference>
<reference evidence="3 4" key="1">
    <citation type="submission" date="2015-06" db="EMBL/GenBank/DDBJ databases">
        <title>Survival trade-offs in plant roots during colonization by closely related pathogenic and mutualistic fungi.</title>
        <authorList>
            <person name="Hacquard S."/>
            <person name="Kracher B."/>
            <person name="Hiruma K."/>
            <person name="Weinman A."/>
            <person name="Muench P."/>
            <person name="Garrido Oter R."/>
            <person name="Ver Loren van Themaat E."/>
            <person name="Dallerey J.-F."/>
            <person name="Damm U."/>
            <person name="Henrissat B."/>
            <person name="Lespinet O."/>
            <person name="Thon M."/>
            <person name="Kemen E."/>
            <person name="McHardy A.C."/>
            <person name="Schulze-Lefert P."/>
            <person name="O'Connell R.J."/>
        </authorList>
    </citation>
    <scope>NUCLEOTIDE SEQUENCE [LARGE SCALE GENOMIC DNA]</scope>
    <source>
        <strain evidence="3 4">0861</strain>
    </source>
</reference>
<feature type="signal peptide" evidence="1">
    <location>
        <begin position="1"/>
        <end position="19"/>
    </location>
</feature>
<accession>A0A161WHE4</accession>
<evidence type="ECO:0000259" key="2">
    <source>
        <dbReference type="Pfam" id="PF16862"/>
    </source>
</evidence>
<dbReference type="SUPFAM" id="SSF51445">
    <property type="entry name" value="(Trans)glycosidases"/>
    <property type="match status" value="1"/>
</dbReference>
<name>A0A161WHE4_9PEZI</name>
<dbReference type="InterPro" id="IPR052974">
    <property type="entry name" value="GH79_Enzymes"/>
</dbReference>
<protein>
    <submittedName>
        <fullName evidence="3">Glycoside hydrolase family 79 protein</fullName>
    </submittedName>
</protein>
<evidence type="ECO:0000256" key="1">
    <source>
        <dbReference type="SAM" id="SignalP"/>
    </source>
</evidence>
<keyword evidence="4" id="KW-1185">Reference proteome</keyword>
<comment type="caution">
    <text evidence="3">The sequence shown here is derived from an EMBL/GenBank/DDBJ whole genome shotgun (WGS) entry which is preliminary data.</text>
</comment>
<dbReference type="Proteomes" id="UP000076552">
    <property type="component" value="Unassembled WGS sequence"/>
</dbReference>
<evidence type="ECO:0000313" key="4">
    <source>
        <dbReference type="Proteomes" id="UP000076552"/>
    </source>
</evidence>
<sequence>MVSGSTLACLAAAAHIATAAIFTVPSKANTGGLSYAPLEAAPIGLSFEFFAFPSYFQNVTATNQCLSNFKALTGTSPPIRIGGTTQDRASYDASTSAYVVYSVANAADAPSTLTFGPNFMKLAATYAGDVTLGLNRGKNNIDNTIAAAKVAVQEMANLYAIELGNEPEYWSGVQPIASGTWNPAVDAASQNNWAITVGNAIGRKNIIQAGNSNSLPPQWGAEELIASGNATAREYVKTYSHHNYPGGSVTSLMSHANIASNVHLFDTDIASALTVKKPYVFGETNSVSGGGAANVSPSFGAALWVMDYSVRLAVSNVSRIYFHHGTIGNNPYSFFGRYSMGNPYVGAYAATAFMAGAKHVAALDDGKSAFAAYVTFDNAGAPLRALLYNSNYYSGSGTRGYESFVLSGLSAARVRSKRVTAASAEARQDRGGNASFGQQYFNNGTCTIGGTETFEATTVSGGQAAFNVGASEALVVYLQ</sequence>
<gene>
    <name evidence="3" type="ORF">CT0861_07060</name>
</gene>
<feature type="domain" description="Beta-glucuronidase C-terminal" evidence="2">
    <location>
        <begin position="372"/>
        <end position="475"/>
    </location>
</feature>
<evidence type="ECO:0000313" key="3">
    <source>
        <dbReference type="EMBL" id="KZL70326.1"/>
    </source>
</evidence>
<dbReference type="AlphaFoldDB" id="A0A161WHE4"/>
<keyword evidence="3" id="KW-0378">Hydrolase</keyword>
<proteinExistence type="predicted"/>
<keyword evidence="1" id="KW-0732">Signal</keyword>
<dbReference type="Pfam" id="PF16862">
    <property type="entry name" value="Glyco_hydro_79C"/>
    <property type="match status" value="1"/>
</dbReference>
<feature type="chain" id="PRO_5007828530" evidence="1">
    <location>
        <begin position="20"/>
        <end position="479"/>
    </location>
</feature>
<dbReference type="EMBL" id="LFIV01000091">
    <property type="protein sequence ID" value="KZL70326.1"/>
    <property type="molecule type" value="Genomic_DNA"/>
</dbReference>